<keyword evidence="3 4" id="KW-0408">Iron</keyword>
<keyword evidence="2 4" id="KW-0479">Metal-binding</keyword>
<evidence type="ECO:0000313" key="6">
    <source>
        <dbReference type="EMBL" id="NSL88668.1"/>
    </source>
</evidence>
<evidence type="ECO:0000313" key="7">
    <source>
        <dbReference type="Proteomes" id="UP000281028"/>
    </source>
</evidence>
<dbReference type="Proteomes" id="UP000281028">
    <property type="component" value="Unassembled WGS sequence"/>
</dbReference>
<dbReference type="AlphaFoldDB" id="A0A9Q5D8F8"/>
<accession>A0A9Q5D8F8</accession>
<dbReference type="EMBL" id="RIAR02000001">
    <property type="protein sequence ID" value="NSL88668.1"/>
    <property type="molecule type" value="Genomic_DNA"/>
</dbReference>
<organism evidence="6 7">
    <name type="scientific">Chitinophaga solisilvae</name>
    <dbReference type="NCBI Taxonomy" id="1233460"/>
    <lineage>
        <taxon>Bacteria</taxon>
        <taxon>Pseudomonadati</taxon>
        <taxon>Bacteroidota</taxon>
        <taxon>Chitinophagia</taxon>
        <taxon>Chitinophagales</taxon>
        <taxon>Chitinophagaceae</taxon>
        <taxon>Chitinophaga</taxon>
    </lineage>
</organism>
<dbReference type="GO" id="GO:0046872">
    <property type="term" value="F:metal ion binding"/>
    <property type="evidence" value="ECO:0007669"/>
    <property type="project" value="UniProtKB-KW"/>
</dbReference>
<keyword evidence="7" id="KW-1185">Reference proteome</keyword>
<dbReference type="OrthoDB" id="619466at2"/>
<reference evidence="6" key="1">
    <citation type="submission" date="2020-05" db="EMBL/GenBank/DDBJ databases">
        <title>Chitinophaga laudate sp. nov., isolated from a tropical peat swamp.</title>
        <authorList>
            <person name="Goh C.B.S."/>
            <person name="Lee M.S."/>
            <person name="Parimannan S."/>
            <person name="Pasbakhsh P."/>
            <person name="Yule C.M."/>
            <person name="Rajandas H."/>
            <person name="Loke S."/>
            <person name="Croft L."/>
            <person name="Tan J.B.L."/>
        </authorList>
    </citation>
    <scope>NUCLEOTIDE SEQUENCE</scope>
    <source>
        <strain evidence="6">Mgbs1</strain>
    </source>
</reference>
<evidence type="ECO:0000259" key="5">
    <source>
        <dbReference type="PROSITE" id="PS51007"/>
    </source>
</evidence>
<gene>
    <name evidence="6" type="ORF">ECE50_017640</name>
</gene>
<sequence>MKSWILYLIVILALTSCEAATSYFYMPDRIPSQFVSVHPGRDTLLRMEQGLEIFIPAGALVTNDSVAQLEIKEAFKLEDMIRGGLVTVGDSGLLSSGGMFMIKPAEGADISIRKPITVQVPADFISPGMELYDGVEGFGELTWANPRPLADSTPPIWKRGQQLFQDNCSSCHAVNQELTGPPLYGAVSRWDYDTALLFAYTRNAAAQISAGNFRAGCLFLKYNKTGMPAYPSLTQQQLTALYSYVEQEGRKFPGKPEAYSRTNCDSCECYRLMLAQAKEELAYDANGEQAGFVTRTDTRTIDTVPGTEKIEAAGLDTNGSTRKARAYIVKINNFGWKNVDEETRKMLTASASQLSVTVDGPKPPSMHLFLVIPHDRILSPGGLLKDGRTYGFYGKDGTVYLPQQQPAWIFAVAEDHERAAFYFGNTAFTTQINNNLTLTVKKTSSAAFETFIRKIGGSKGLKATVKPLGPEDAATKAAGRIQFYEQQISRHCKQ</sequence>
<feature type="domain" description="Cytochrome c" evidence="5">
    <location>
        <begin position="155"/>
        <end position="249"/>
    </location>
</feature>
<dbReference type="InterPro" id="IPR009056">
    <property type="entry name" value="Cyt_c-like_dom"/>
</dbReference>
<dbReference type="Gene3D" id="1.10.760.10">
    <property type="entry name" value="Cytochrome c-like domain"/>
    <property type="match status" value="1"/>
</dbReference>
<dbReference type="PROSITE" id="PS51257">
    <property type="entry name" value="PROKAR_LIPOPROTEIN"/>
    <property type="match status" value="1"/>
</dbReference>
<protein>
    <submittedName>
        <fullName evidence="6">Cytochrome c</fullName>
    </submittedName>
</protein>
<dbReference type="Pfam" id="PF00034">
    <property type="entry name" value="Cytochrom_C"/>
    <property type="match status" value="1"/>
</dbReference>
<name>A0A9Q5D8F8_9BACT</name>
<proteinExistence type="predicted"/>
<dbReference type="GO" id="GO:0009055">
    <property type="term" value="F:electron transfer activity"/>
    <property type="evidence" value="ECO:0007669"/>
    <property type="project" value="InterPro"/>
</dbReference>
<comment type="caution">
    <text evidence="6">The sequence shown here is derived from an EMBL/GenBank/DDBJ whole genome shotgun (WGS) entry which is preliminary data.</text>
</comment>
<dbReference type="PROSITE" id="PS51007">
    <property type="entry name" value="CYTC"/>
    <property type="match status" value="1"/>
</dbReference>
<evidence type="ECO:0000256" key="1">
    <source>
        <dbReference type="ARBA" id="ARBA00022617"/>
    </source>
</evidence>
<dbReference type="GO" id="GO:0020037">
    <property type="term" value="F:heme binding"/>
    <property type="evidence" value="ECO:0007669"/>
    <property type="project" value="InterPro"/>
</dbReference>
<evidence type="ECO:0000256" key="2">
    <source>
        <dbReference type="ARBA" id="ARBA00022723"/>
    </source>
</evidence>
<evidence type="ECO:0000256" key="4">
    <source>
        <dbReference type="PROSITE-ProRule" id="PRU00433"/>
    </source>
</evidence>
<dbReference type="InterPro" id="IPR036909">
    <property type="entry name" value="Cyt_c-like_dom_sf"/>
</dbReference>
<keyword evidence="1 4" id="KW-0349">Heme</keyword>
<evidence type="ECO:0000256" key="3">
    <source>
        <dbReference type="ARBA" id="ARBA00023004"/>
    </source>
</evidence>
<dbReference type="SUPFAM" id="SSF46626">
    <property type="entry name" value="Cytochrome c"/>
    <property type="match status" value="1"/>
</dbReference>